<evidence type="ECO:0000313" key="2">
    <source>
        <dbReference type="EMBL" id="KAF2178162.1"/>
    </source>
</evidence>
<dbReference type="EMBL" id="ML994677">
    <property type="protein sequence ID" value="KAF2178162.1"/>
    <property type="molecule type" value="Genomic_DNA"/>
</dbReference>
<name>A0A6A6DIC3_9PEZI</name>
<accession>A0A6A6DIC3</accession>
<proteinExistence type="predicted"/>
<dbReference type="OrthoDB" id="3944128at2759"/>
<feature type="compositionally biased region" description="Pro residues" evidence="1">
    <location>
        <begin position="101"/>
        <end position="114"/>
    </location>
</feature>
<dbReference type="AlphaFoldDB" id="A0A6A6DIC3"/>
<dbReference type="Proteomes" id="UP000800200">
    <property type="component" value="Unassembled WGS sequence"/>
</dbReference>
<evidence type="ECO:0000256" key="1">
    <source>
        <dbReference type="SAM" id="MobiDB-lite"/>
    </source>
</evidence>
<protein>
    <submittedName>
        <fullName evidence="2">Uncharacterized protein</fullName>
    </submittedName>
</protein>
<feature type="region of interest" description="Disordered" evidence="1">
    <location>
        <begin position="96"/>
        <end position="205"/>
    </location>
</feature>
<feature type="compositionally biased region" description="Pro residues" evidence="1">
    <location>
        <begin position="126"/>
        <end position="136"/>
    </location>
</feature>
<evidence type="ECO:0000313" key="3">
    <source>
        <dbReference type="Proteomes" id="UP000800200"/>
    </source>
</evidence>
<sequence length="499" mass="50794">MGSTDVYSIRKYPHNSIPWSVDYADFNEPVPWSAYRGYRYCANNWPACSVVFPGGYHPDILVPTQILDLDPAWATCSINVYGGLYDPPIALQPATFILDPTPKPADPIPKPNPTSAPAQPGQPVITPNPPTAPPNNAPNLPSNPQAPPAPGQTNAPVNSSPGQPPNQAPNNPPNQSPNNPPNQAPNQPPPIITVGPSTFTVDPTGGLIVNPGATLTRGGPNTIISSTTMSVGPSGVVLSSPSGSTTIPFSSAPVPIIVGSRTFTLDPFGNLVVQPGTTLRMNDPAMTVAGTTLRVGPSGVVIIDPSATRTIPLGNSGRVITIGSNTFSIDPPGRLVLGPGTMLYYGGPAATVSGTAYSVGPSGVVVVDPAGYTSTVPFANTGGPITIGSNTFYVDSSGGLVLGSGTTLYNGGPAATVSGTMYSVGPTGIIVIDPSGHTSTMALTTGRNGNGNGNGVGEVASATSSVAGDGDPPRSRSGGSRLRPVGWILGLFRIMIIFL</sequence>
<feature type="region of interest" description="Disordered" evidence="1">
    <location>
        <begin position="446"/>
        <end position="479"/>
    </location>
</feature>
<feature type="compositionally biased region" description="Pro residues" evidence="1">
    <location>
        <begin position="162"/>
        <end position="191"/>
    </location>
</feature>
<reference evidence="2" key="1">
    <citation type="journal article" date="2020" name="Stud. Mycol.">
        <title>101 Dothideomycetes genomes: a test case for predicting lifestyles and emergence of pathogens.</title>
        <authorList>
            <person name="Haridas S."/>
            <person name="Albert R."/>
            <person name="Binder M."/>
            <person name="Bloem J."/>
            <person name="Labutti K."/>
            <person name="Salamov A."/>
            <person name="Andreopoulos B."/>
            <person name="Baker S."/>
            <person name="Barry K."/>
            <person name="Bills G."/>
            <person name="Bluhm B."/>
            <person name="Cannon C."/>
            <person name="Castanera R."/>
            <person name="Culley D."/>
            <person name="Daum C."/>
            <person name="Ezra D."/>
            <person name="Gonzalez J."/>
            <person name="Henrissat B."/>
            <person name="Kuo A."/>
            <person name="Liang C."/>
            <person name="Lipzen A."/>
            <person name="Lutzoni F."/>
            <person name="Magnuson J."/>
            <person name="Mondo S."/>
            <person name="Nolan M."/>
            <person name="Ohm R."/>
            <person name="Pangilinan J."/>
            <person name="Park H.-J."/>
            <person name="Ramirez L."/>
            <person name="Alfaro M."/>
            <person name="Sun H."/>
            <person name="Tritt A."/>
            <person name="Yoshinaga Y."/>
            <person name="Zwiers L.-H."/>
            <person name="Turgeon B."/>
            <person name="Goodwin S."/>
            <person name="Spatafora J."/>
            <person name="Crous P."/>
            <person name="Grigoriev I."/>
        </authorList>
    </citation>
    <scope>NUCLEOTIDE SEQUENCE</scope>
    <source>
        <strain evidence="2">CBS 207.26</strain>
    </source>
</reference>
<keyword evidence="3" id="KW-1185">Reference proteome</keyword>
<organism evidence="2 3">
    <name type="scientific">Zopfia rhizophila CBS 207.26</name>
    <dbReference type="NCBI Taxonomy" id="1314779"/>
    <lineage>
        <taxon>Eukaryota</taxon>
        <taxon>Fungi</taxon>
        <taxon>Dikarya</taxon>
        <taxon>Ascomycota</taxon>
        <taxon>Pezizomycotina</taxon>
        <taxon>Dothideomycetes</taxon>
        <taxon>Dothideomycetes incertae sedis</taxon>
        <taxon>Zopfiaceae</taxon>
        <taxon>Zopfia</taxon>
    </lineage>
</organism>
<gene>
    <name evidence="2" type="ORF">K469DRAFT_718513</name>
</gene>
<dbReference type="SUPFAM" id="SSF69360">
    <property type="entry name" value="Cell wall binding repeat"/>
    <property type="match status" value="1"/>
</dbReference>